<dbReference type="Pfam" id="PF01479">
    <property type="entry name" value="S4"/>
    <property type="match status" value="1"/>
</dbReference>
<dbReference type="InterPro" id="IPR004538">
    <property type="entry name" value="Hemolysin_A/TlyA"/>
</dbReference>
<evidence type="ECO:0000313" key="5">
    <source>
        <dbReference type="EMBL" id="MCJ8502497.1"/>
    </source>
</evidence>
<dbReference type="GO" id="GO:0032259">
    <property type="term" value="P:methylation"/>
    <property type="evidence" value="ECO:0007669"/>
    <property type="project" value="UniProtKB-KW"/>
</dbReference>
<organism evidence="5 6">
    <name type="scientific">Desulfatitalea alkaliphila</name>
    <dbReference type="NCBI Taxonomy" id="2929485"/>
    <lineage>
        <taxon>Bacteria</taxon>
        <taxon>Pseudomonadati</taxon>
        <taxon>Thermodesulfobacteriota</taxon>
        <taxon>Desulfobacteria</taxon>
        <taxon>Desulfobacterales</taxon>
        <taxon>Desulfosarcinaceae</taxon>
        <taxon>Desulfatitalea</taxon>
    </lineage>
</organism>
<keyword evidence="5" id="KW-0808">Transferase</keyword>
<dbReference type="CDD" id="cd02440">
    <property type="entry name" value="AdoMet_MTases"/>
    <property type="match status" value="1"/>
</dbReference>
<dbReference type="GO" id="GO:0003723">
    <property type="term" value="F:RNA binding"/>
    <property type="evidence" value="ECO:0007669"/>
    <property type="project" value="UniProtKB-KW"/>
</dbReference>
<evidence type="ECO:0000256" key="1">
    <source>
        <dbReference type="ARBA" id="ARBA00022884"/>
    </source>
</evidence>
<dbReference type="InterPro" id="IPR047048">
    <property type="entry name" value="TlyA"/>
</dbReference>
<dbReference type="InterPro" id="IPR036986">
    <property type="entry name" value="S4_RNA-bd_sf"/>
</dbReference>
<keyword evidence="6" id="KW-1185">Reference proteome</keyword>
<gene>
    <name evidence="5" type="ORF">MRX98_18110</name>
</gene>
<dbReference type="InterPro" id="IPR002877">
    <property type="entry name" value="RNA_MeTrfase_FtsJ_dom"/>
</dbReference>
<feature type="domain" description="RNA-binding S4" evidence="4">
    <location>
        <begin position="5"/>
        <end position="70"/>
    </location>
</feature>
<dbReference type="SUPFAM" id="SSF53335">
    <property type="entry name" value="S-adenosyl-L-methionine-dependent methyltransferases"/>
    <property type="match status" value="1"/>
</dbReference>
<evidence type="ECO:0000256" key="3">
    <source>
        <dbReference type="PROSITE-ProRule" id="PRU00182"/>
    </source>
</evidence>
<keyword evidence="5" id="KW-0489">Methyltransferase</keyword>
<name>A0AA41ULJ5_9BACT</name>
<dbReference type="SMART" id="SM00363">
    <property type="entry name" value="S4"/>
    <property type="match status" value="1"/>
</dbReference>
<dbReference type="GO" id="GO:0008168">
    <property type="term" value="F:methyltransferase activity"/>
    <property type="evidence" value="ECO:0007669"/>
    <property type="project" value="UniProtKB-KW"/>
</dbReference>
<proteinExistence type="inferred from homology"/>
<dbReference type="CDD" id="cd00165">
    <property type="entry name" value="S4"/>
    <property type="match status" value="1"/>
</dbReference>
<dbReference type="PIRSF" id="PIRSF005578">
    <property type="entry name" value="TlyA"/>
    <property type="match status" value="1"/>
</dbReference>
<dbReference type="RefSeq" id="WP_246913351.1">
    <property type="nucleotide sequence ID" value="NZ_JALJRB010000027.1"/>
</dbReference>
<keyword evidence="1 3" id="KW-0694">RNA-binding</keyword>
<comment type="caution">
    <text evidence="5">The sequence shown here is derived from an EMBL/GenBank/DDBJ whole genome shotgun (WGS) entry which is preliminary data.</text>
</comment>
<evidence type="ECO:0000259" key="4">
    <source>
        <dbReference type="SMART" id="SM00363"/>
    </source>
</evidence>
<dbReference type="Gene3D" id="3.40.50.150">
    <property type="entry name" value="Vaccinia Virus protein VP39"/>
    <property type="match status" value="1"/>
</dbReference>
<dbReference type="Pfam" id="PF01728">
    <property type="entry name" value="FtsJ"/>
    <property type="match status" value="1"/>
</dbReference>
<evidence type="ECO:0000256" key="2">
    <source>
        <dbReference type="ARBA" id="ARBA00029460"/>
    </source>
</evidence>
<dbReference type="Gene3D" id="3.10.290.10">
    <property type="entry name" value="RNA-binding S4 domain"/>
    <property type="match status" value="1"/>
</dbReference>
<dbReference type="EMBL" id="JALJRB010000027">
    <property type="protein sequence ID" value="MCJ8502497.1"/>
    <property type="molecule type" value="Genomic_DNA"/>
</dbReference>
<dbReference type="AlphaFoldDB" id="A0AA41ULJ5"/>
<dbReference type="InterPro" id="IPR002942">
    <property type="entry name" value="S4_RNA-bd"/>
</dbReference>
<protein>
    <submittedName>
        <fullName evidence="5">TlyA family RNA methyltransferase</fullName>
    </submittedName>
</protein>
<dbReference type="PANTHER" id="PTHR32319">
    <property type="entry name" value="BACTERIAL HEMOLYSIN-LIKE PROTEIN"/>
    <property type="match status" value="1"/>
</dbReference>
<dbReference type="Proteomes" id="UP001165427">
    <property type="component" value="Unassembled WGS sequence"/>
</dbReference>
<dbReference type="PROSITE" id="PS50889">
    <property type="entry name" value="S4"/>
    <property type="match status" value="1"/>
</dbReference>
<dbReference type="SUPFAM" id="SSF55174">
    <property type="entry name" value="Alpha-L RNA-binding motif"/>
    <property type="match status" value="1"/>
</dbReference>
<dbReference type="NCBIfam" id="TIGR00478">
    <property type="entry name" value="tly"/>
    <property type="match status" value="1"/>
</dbReference>
<accession>A0AA41ULJ5</accession>
<dbReference type="PANTHER" id="PTHR32319:SF0">
    <property type="entry name" value="BACTERIAL HEMOLYSIN-LIKE PROTEIN"/>
    <property type="match status" value="1"/>
</dbReference>
<comment type="similarity">
    <text evidence="2">Belongs to the TlyA family.</text>
</comment>
<dbReference type="InterPro" id="IPR029063">
    <property type="entry name" value="SAM-dependent_MTases_sf"/>
</dbReference>
<evidence type="ECO:0000313" key="6">
    <source>
        <dbReference type="Proteomes" id="UP001165427"/>
    </source>
</evidence>
<reference evidence="5" key="1">
    <citation type="submission" date="2022-04" db="EMBL/GenBank/DDBJ databases">
        <title>Desulfatitalea alkaliphila sp. nov., a novel anaerobic sulfate-reducing bacterium isolated from terrestrial mud volcano, Taman Peninsula, Russia.</title>
        <authorList>
            <person name="Khomyakova M.A."/>
            <person name="Merkel A.Y."/>
            <person name="Slobodkin A.I."/>
        </authorList>
    </citation>
    <scope>NUCLEOTIDE SEQUENCE</scope>
    <source>
        <strain evidence="5">M08but</strain>
    </source>
</reference>
<sequence>MAGKTRLDLLLVDKSLAPSRQRARALIMAGKVLVDNQPLDKPGTAVSETAAITLKGEDLPYVSRGGLKLAAALEAFAINVDGMVCLDVGASTGGFTDCLLQHGASRVYAVDVGYGQLAWSLRQDPRVVAIERTNIRHMPPGSLPEAVDLATIDTSFISLRIVVPETRKFLKPGGRIIALIKPQFEVGKGMVGKGGVVKDGRQHNAVIAALRRFFEEQGMRTGQVVASPILGPKGNKEFAMLIQAE</sequence>